<dbReference type="PRINTS" id="PR00778">
    <property type="entry name" value="HTHARSR"/>
</dbReference>
<gene>
    <name evidence="6" type="ORF">SAMN05216199_2966</name>
</gene>
<evidence type="ECO:0000259" key="5">
    <source>
        <dbReference type="PROSITE" id="PS50987"/>
    </source>
</evidence>
<name>A0A1H9WJK4_9MICO</name>
<dbReference type="GO" id="GO:0003700">
    <property type="term" value="F:DNA-binding transcription factor activity"/>
    <property type="evidence" value="ECO:0007669"/>
    <property type="project" value="InterPro"/>
</dbReference>
<dbReference type="AlphaFoldDB" id="A0A1H9WJK4"/>
<dbReference type="PANTHER" id="PTHR33154:SF33">
    <property type="entry name" value="TRANSCRIPTIONAL REPRESSOR SDPR"/>
    <property type="match status" value="1"/>
</dbReference>
<dbReference type="EMBL" id="FOHB01000005">
    <property type="protein sequence ID" value="SES34060.1"/>
    <property type="molecule type" value="Genomic_DNA"/>
</dbReference>
<dbReference type="SUPFAM" id="SSF46785">
    <property type="entry name" value="Winged helix' DNA-binding domain"/>
    <property type="match status" value="1"/>
</dbReference>
<evidence type="ECO:0000313" key="7">
    <source>
        <dbReference type="Proteomes" id="UP000199019"/>
    </source>
</evidence>
<keyword evidence="2" id="KW-0238">DNA-binding</keyword>
<feature type="domain" description="HTH arsR-type" evidence="5">
    <location>
        <begin position="10"/>
        <end position="108"/>
    </location>
</feature>
<dbReference type="Pfam" id="PF12840">
    <property type="entry name" value="HTH_20"/>
    <property type="match status" value="1"/>
</dbReference>
<dbReference type="GO" id="GO:0003677">
    <property type="term" value="F:DNA binding"/>
    <property type="evidence" value="ECO:0007669"/>
    <property type="project" value="UniProtKB-KW"/>
</dbReference>
<dbReference type="SMART" id="SM00418">
    <property type="entry name" value="HTH_ARSR"/>
    <property type="match status" value="1"/>
</dbReference>
<reference evidence="7" key="1">
    <citation type="submission" date="2016-10" db="EMBL/GenBank/DDBJ databases">
        <authorList>
            <person name="Varghese N."/>
            <person name="Submissions S."/>
        </authorList>
    </citation>
    <scope>NUCLEOTIDE SEQUENCE [LARGE SCALE GENOMIC DNA]</scope>
    <source>
        <strain evidence="7">CGMCC 1.6963</strain>
    </source>
</reference>
<dbReference type="PANTHER" id="PTHR33154">
    <property type="entry name" value="TRANSCRIPTIONAL REGULATOR, ARSR FAMILY"/>
    <property type="match status" value="1"/>
</dbReference>
<evidence type="ECO:0000256" key="3">
    <source>
        <dbReference type="ARBA" id="ARBA00023163"/>
    </source>
</evidence>
<proteinExistence type="predicted"/>
<accession>A0A1H9WJK4</accession>
<organism evidence="6 7">
    <name type="scientific">Pedococcus cremeus</name>
    <dbReference type="NCBI Taxonomy" id="587636"/>
    <lineage>
        <taxon>Bacteria</taxon>
        <taxon>Bacillati</taxon>
        <taxon>Actinomycetota</taxon>
        <taxon>Actinomycetes</taxon>
        <taxon>Micrococcales</taxon>
        <taxon>Intrasporangiaceae</taxon>
        <taxon>Pedococcus</taxon>
    </lineage>
</organism>
<dbReference type="CDD" id="cd00090">
    <property type="entry name" value="HTH_ARSR"/>
    <property type="match status" value="1"/>
</dbReference>
<dbReference type="STRING" id="587636.SAMN05216199_2966"/>
<dbReference type="Gene3D" id="1.10.10.10">
    <property type="entry name" value="Winged helix-like DNA-binding domain superfamily/Winged helix DNA-binding domain"/>
    <property type="match status" value="1"/>
</dbReference>
<sequence length="148" mass="16582">MATLISLDLSKQALKHGVVHAFDVLGDPVRRRILELLADGEKPSGRLAEVIRAEFGISQPAVSQHLKVLRDNGFTSVRADGARRLYAVQPGPLEEVDAWVAQFRGFWAQRLDALGTELARGRRTRRDRPGRAQEQQPTRQTRPRRSAP</sequence>
<protein>
    <submittedName>
        <fullName evidence="6">Transcriptional regulator, ArsR family</fullName>
    </submittedName>
</protein>
<dbReference type="NCBIfam" id="NF033788">
    <property type="entry name" value="HTH_metalloreg"/>
    <property type="match status" value="1"/>
</dbReference>
<evidence type="ECO:0000256" key="4">
    <source>
        <dbReference type="SAM" id="MobiDB-lite"/>
    </source>
</evidence>
<keyword evidence="7" id="KW-1185">Reference proteome</keyword>
<dbReference type="InterPro" id="IPR051081">
    <property type="entry name" value="HTH_MetalResp_TranReg"/>
</dbReference>
<dbReference type="PROSITE" id="PS50987">
    <property type="entry name" value="HTH_ARSR_2"/>
    <property type="match status" value="1"/>
</dbReference>
<dbReference type="Proteomes" id="UP000199019">
    <property type="component" value="Unassembled WGS sequence"/>
</dbReference>
<keyword evidence="3" id="KW-0804">Transcription</keyword>
<dbReference type="InterPro" id="IPR036388">
    <property type="entry name" value="WH-like_DNA-bd_sf"/>
</dbReference>
<evidence type="ECO:0000256" key="2">
    <source>
        <dbReference type="ARBA" id="ARBA00023125"/>
    </source>
</evidence>
<dbReference type="InterPro" id="IPR036390">
    <property type="entry name" value="WH_DNA-bd_sf"/>
</dbReference>
<evidence type="ECO:0000256" key="1">
    <source>
        <dbReference type="ARBA" id="ARBA00023015"/>
    </source>
</evidence>
<dbReference type="InterPro" id="IPR001845">
    <property type="entry name" value="HTH_ArsR_DNA-bd_dom"/>
</dbReference>
<feature type="region of interest" description="Disordered" evidence="4">
    <location>
        <begin position="119"/>
        <end position="148"/>
    </location>
</feature>
<evidence type="ECO:0000313" key="6">
    <source>
        <dbReference type="EMBL" id="SES34060.1"/>
    </source>
</evidence>
<keyword evidence="1" id="KW-0805">Transcription regulation</keyword>
<dbReference type="InterPro" id="IPR011991">
    <property type="entry name" value="ArsR-like_HTH"/>
</dbReference>